<evidence type="ECO:0000313" key="3">
    <source>
        <dbReference type="Proteomes" id="UP000266841"/>
    </source>
</evidence>
<sequence>MDDDQVAHAPDSRDGVATRTLGDILPVLEEHARQIETLAAANKQLEGRNTALEERCKALDRKSESLERSCDKLEVRCSSLERSIQVLKKGINWRHSAPEIPHSHWIEQGHDEEYADDMDEMISYIKHDTK</sequence>
<comment type="caution">
    <text evidence="2">The sequence shown here is derived from an EMBL/GenBank/DDBJ whole genome shotgun (WGS) entry which is preliminary data.</text>
</comment>
<evidence type="ECO:0000256" key="1">
    <source>
        <dbReference type="SAM" id="Coils"/>
    </source>
</evidence>
<keyword evidence="1" id="KW-0175">Coiled coil</keyword>
<dbReference type="Proteomes" id="UP000266841">
    <property type="component" value="Unassembled WGS sequence"/>
</dbReference>
<feature type="non-terminal residue" evidence="2">
    <location>
        <position position="130"/>
    </location>
</feature>
<dbReference type="OrthoDB" id="6500038at2759"/>
<keyword evidence="3" id="KW-1185">Reference proteome</keyword>
<dbReference type="AlphaFoldDB" id="K0RN10"/>
<feature type="coiled-coil region" evidence="1">
    <location>
        <begin position="28"/>
        <end position="83"/>
    </location>
</feature>
<gene>
    <name evidence="2" type="ORF">THAOC_30783</name>
</gene>
<evidence type="ECO:0000313" key="2">
    <source>
        <dbReference type="EMBL" id="EJK50271.1"/>
    </source>
</evidence>
<dbReference type="SUPFAM" id="SSF57997">
    <property type="entry name" value="Tropomyosin"/>
    <property type="match status" value="1"/>
</dbReference>
<proteinExistence type="predicted"/>
<organism evidence="2 3">
    <name type="scientific">Thalassiosira oceanica</name>
    <name type="common">Marine diatom</name>
    <dbReference type="NCBI Taxonomy" id="159749"/>
    <lineage>
        <taxon>Eukaryota</taxon>
        <taxon>Sar</taxon>
        <taxon>Stramenopiles</taxon>
        <taxon>Ochrophyta</taxon>
        <taxon>Bacillariophyta</taxon>
        <taxon>Coscinodiscophyceae</taxon>
        <taxon>Thalassiosirophycidae</taxon>
        <taxon>Thalassiosirales</taxon>
        <taxon>Thalassiosiraceae</taxon>
        <taxon>Thalassiosira</taxon>
    </lineage>
</organism>
<protein>
    <submittedName>
        <fullName evidence="2">Uncharacterized protein</fullName>
    </submittedName>
</protein>
<reference evidence="2 3" key="1">
    <citation type="journal article" date="2012" name="Genome Biol.">
        <title>Genome and low-iron response of an oceanic diatom adapted to chronic iron limitation.</title>
        <authorList>
            <person name="Lommer M."/>
            <person name="Specht M."/>
            <person name="Roy A.S."/>
            <person name="Kraemer L."/>
            <person name="Andreson R."/>
            <person name="Gutowska M.A."/>
            <person name="Wolf J."/>
            <person name="Bergner S.V."/>
            <person name="Schilhabel M.B."/>
            <person name="Klostermeier U.C."/>
            <person name="Beiko R.G."/>
            <person name="Rosenstiel P."/>
            <person name="Hippler M."/>
            <person name="Laroche J."/>
        </authorList>
    </citation>
    <scope>NUCLEOTIDE SEQUENCE [LARGE SCALE GENOMIC DNA]</scope>
    <source>
        <strain evidence="2 3">CCMP1005</strain>
    </source>
</reference>
<name>K0RN10_THAOC</name>
<dbReference type="EMBL" id="AGNL01044066">
    <property type="protein sequence ID" value="EJK50271.1"/>
    <property type="molecule type" value="Genomic_DNA"/>
</dbReference>
<accession>K0RN10</accession>
<dbReference type="Gene3D" id="1.20.5.2280">
    <property type="match status" value="1"/>
</dbReference>